<dbReference type="Pfam" id="PF03712">
    <property type="entry name" value="Cu2_monoox_C"/>
    <property type="match status" value="1"/>
</dbReference>
<evidence type="ECO:0000256" key="3">
    <source>
        <dbReference type="ARBA" id="ARBA00023180"/>
    </source>
</evidence>
<reference evidence="5" key="1">
    <citation type="submission" date="2021-02" db="EMBL/GenBank/DDBJ databases">
        <authorList>
            <person name="Nowell W R."/>
        </authorList>
    </citation>
    <scope>NUCLEOTIDE SEQUENCE</scope>
    <source>
        <strain evidence="5">Ploen Becks lab</strain>
    </source>
</reference>
<dbReference type="Proteomes" id="UP000663879">
    <property type="component" value="Unassembled WGS sequence"/>
</dbReference>
<feature type="domain" description="Copper type II ascorbate-dependent monooxygenase C-terminal" evidence="4">
    <location>
        <begin position="10"/>
        <end position="163"/>
    </location>
</feature>
<dbReference type="GO" id="GO:0042420">
    <property type="term" value="P:dopamine catabolic process"/>
    <property type="evidence" value="ECO:0007669"/>
    <property type="project" value="TreeGrafter"/>
</dbReference>
<keyword evidence="2" id="KW-1015">Disulfide bond</keyword>
<gene>
    <name evidence="5" type="ORF">OXX778_LOCUS3917</name>
</gene>
<protein>
    <recommendedName>
        <fullName evidence="4">Copper type II ascorbate-dependent monooxygenase C-terminal domain-containing protein</fullName>
    </recommendedName>
</protein>
<keyword evidence="3" id="KW-0325">Glycoprotein</keyword>
<dbReference type="PANTHER" id="PTHR10157">
    <property type="entry name" value="DOPAMINE BETA HYDROXYLASE RELATED"/>
    <property type="match status" value="1"/>
</dbReference>
<dbReference type="AlphaFoldDB" id="A0A813PH23"/>
<dbReference type="InterPro" id="IPR024548">
    <property type="entry name" value="Cu2_monoox_C"/>
</dbReference>
<organism evidence="5 6">
    <name type="scientific">Brachionus calyciflorus</name>
    <dbReference type="NCBI Taxonomy" id="104777"/>
    <lineage>
        <taxon>Eukaryota</taxon>
        <taxon>Metazoa</taxon>
        <taxon>Spiralia</taxon>
        <taxon>Gnathifera</taxon>
        <taxon>Rotifera</taxon>
        <taxon>Eurotatoria</taxon>
        <taxon>Monogononta</taxon>
        <taxon>Pseudotrocha</taxon>
        <taxon>Ploima</taxon>
        <taxon>Brachionidae</taxon>
        <taxon>Brachionus</taxon>
    </lineage>
</organism>
<evidence type="ECO:0000256" key="2">
    <source>
        <dbReference type="ARBA" id="ARBA00023157"/>
    </source>
</evidence>
<accession>A0A813PH23</accession>
<dbReference type="EMBL" id="CAJNOC010000367">
    <property type="protein sequence ID" value="CAF0751051.1"/>
    <property type="molecule type" value="Genomic_DNA"/>
</dbReference>
<keyword evidence="6" id="KW-1185">Reference proteome</keyword>
<dbReference type="InterPro" id="IPR014784">
    <property type="entry name" value="Cu2_ascorb_mOase-like_C"/>
</dbReference>
<proteinExistence type="inferred from homology"/>
<dbReference type="GO" id="GO:0005615">
    <property type="term" value="C:extracellular space"/>
    <property type="evidence" value="ECO:0007669"/>
    <property type="project" value="TreeGrafter"/>
</dbReference>
<evidence type="ECO:0000259" key="4">
    <source>
        <dbReference type="Pfam" id="PF03712"/>
    </source>
</evidence>
<dbReference type="OrthoDB" id="10003276at2759"/>
<dbReference type="SUPFAM" id="SSF49742">
    <property type="entry name" value="PHM/PNGase F"/>
    <property type="match status" value="1"/>
</dbReference>
<name>A0A813PH23_9BILA</name>
<comment type="similarity">
    <text evidence="1">Belongs to the copper type II ascorbate-dependent monooxygenase family.</text>
</comment>
<comment type="caution">
    <text evidence="5">The sequence shown here is derived from an EMBL/GenBank/DDBJ whole genome shotgun (WGS) entry which is preliminary data.</text>
</comment>
<dbReference type="FunFam" id="2.60.120.230:FF:000001">
    <property type="entry name" value="Monooxygenase, DBH-like 1"/>
    <property type="match status" value="1"/>
</dbReference>
<evidence type="ECO:0000313" key="5">
    <source>
        <dbReference type="EMBL" id="CAF0751051.1"/>
    </source>
</evidence>
<sequence length="250" mass="29482">MTKTLRNNELGILSFGTDSSPYGIAIPPKSKFNLKTYCFKDCTNQMLENENITLFSALPHTHLTGFEVWTKMIRNEVDIGYLFRNKYYDFNYQNNYLLDPRFTIQKGDEFITECSYDTKNRTNFTLGGLGTDKEMCLHFFSYYPRRVGLKACWSMPSIKEYENFMLNLNKSGDVNIKNLYDPYELDLATDELFDQLNANRNKMSLKKKFEKFYNETNVHMMCNEFNEKVYSQLKPKESIKYVDKCGRPDN</sequence>
<dbReference type="GO" id="GO:0005507">
    <property type="term" value="F:copper ion binding"/>
    <property type="evidence" value="ECO:0007669"/>
    <property type="project" value="TreeGrafter"/>
</dbReference>
<evidence type="ECO:0000313" key="6">
    <source>
        <dbReference type="Proteomes" id="UP000663879"/>
    </source>
</evidence>
<dbReference type="Gene3D" id="2.60.120.230">
    <property type="match status" value="1"/>
</dbReference>
<dbReference type="GO" id="GO:0030667">
    <property type="term" value="C:secretory granule membrane"/>
    <property type="evidence" value="ECO:0007669"/>
    <property type="project" value="TreeGrafter"/>
</dbReference>
<dbReference type="GO" id="GO:0006589">
    <property type="term" value="P:octopamine biosynthetic process"/>
    <property type="evidence" value="ECO:0007669"/>
    <property type="project" value="TreeGrafter"/>
</dbReference>
<dbReference type="GO" id="GO:0004500">
    <property type="term" value="F:dopamine beta-monooxygenase activity"/>
    <property type="evidence" value="ECO:0007669"/>
    <property type="project" value="InterPro"/>
</dbReference>
<dbReference type="PANTHER" id="PTHR10157:SF23">
    <property type="entry name" value="MOXD1 HOMOLOG 1"/>
    <property type="match status" value="1"/>
</dbReference>
<dbReference type="InterPro" id="IPR008977">
    <property type="entry name" value="PHM/PNGase_F_dom_sf"/>
</dbReference>
<evidence type="ECO:0000256" key="1">
    <source>
        <dbReference type="ARBA" id="ARBA00010676"/>
    </source>
</evidence>
<dbReference type="InterPro" id="IPR000945">
    <property type="entry name" value="DBH-like"/>
</dbReference>
<dbReference type="GO" id="GO:0042421">
    <property type="term" value="P:norepinephrine biosynthetic process"/>
    <property type="evidence" value="ECO:0007669"/>
    <property type="project" value="TreeGrafter"/>
</dbReference>